<dbReference type="AlphaFoldDB" id="A0A7Y0Q4W3"/>
<dbReference type="InterPro" id="IPR016181">
    <property type="entry name" value="Acyl_CoA_acyltransferase"/>
</dbReference>
<reference evidence="2 3" key="1">
    <citation type="submission" date="2020-04" db="EMBL/GenBank/DDBJ databases">
        <authorList>
            <person name="Zhang R."/>
            <person name="Schippers A."/>
        </authorList>
    </citation>
    <scope>NUCLEOTIDE SEQUENCE [LARGE SCALE GENOMIC DNA]</scope>
    <source>
        <strain evidence="2 3">DSM 109850</strain>
    </source>
</reference>
<proteinExistence type="predicted"/>
<evidence type="ECO:0000313" key="2">
    <source>
        <dbReference type="EMBL" id="NMP24830.1"/>
    </source>
</evidence>
<protein>
    <submittedName>
        <fullName evidence="2">GNAT family N-acetyltransferase</fullName>
    </submittedName>
</protein>
<dbReference type="Pfam" id="PF13302">
    <property type="entry name" value="Acetyltransf_3"/>
    <property type="match status" value="1"/>
</dbReference>
<gene>
    <name evidence="2" type="ORF">HIJ39_21205</name>
</gene>
<keyword evidence="3" id="KW-1185">Reference proteome</keyword>
<dbReference type="Gene3D" id="3.40.630.30">
    <property type="match status" value="1"/>
</dbReference>
<organism evidence="2 3">
    <name type="scientific">Sulfobacillus harzensis</name>
    <dbReference type="NCBI Taxonomy" id="2729629"/>
    <lineage>
        <taxon>Bacteria</taxon>
        <taxon>Bacillati</taxon>
        <taxon>Bacillota</taxon>
        <taxon>Clostridia</taxon>
        <taxon>Eubacteriales</taxon>
        <taxon>Clostridiales Family XVII. Incertae Sedis</taxon>
        <taxon>Sulfobacillus</taxon>
    </lineage>
</organism>
<dbReference type="GO" id="GO:0016747">
    <property type="term" value="F:acyltransferase activity, transferring groups other than amino-acyl groups"/>
    <property type="evidence" value="ECO:0007669"/>
    <property type="project" value="InterPro"/>
</dbReference>
<accession>A0A7Y0Q4W3</accession>
<dbReference type="EMBL" id="JABBVZ010000157">
    <property type="protein sequence ID" value="NMP24830.1"/>
    <property type="molecule type" value="Genomic_DNA"/>
</dbReference>
<dbReference type="InterPro" id="IPR000182">
    <property type="entry name" value="GNAT_dom"/>
</dbReference>
<name>A0A7Y0Q4W3_9FIRM</name>
<dbReference type="RefSeq" id="WP_169103036.1">
    <property type="nucleotide sequence ID" value="NZ_JABBVZ010000157.1"/>
</dbReference>
<keyword evidence="2" id="KW-0808">Transferase</keyword>
<sequence>MTQTVEDTRTFIRSTLTQFGRHDGFQAALLFRGEMAGVVGFDWANRRTSIGCWPFEGRGLMTRAVRAVVTQAFSEYGMNRVEIPANHFVAFRRPDLDLAYGFN</sequence>
<dbReference type="SUPFAM" id="SSF55729">
    <property type="entry name" value="Acyl-CoA N-acyltransferases (Nat)"/>
    <property type="match status" value="1"/>
</dbReference>
<feature type="domain" description="N-acetyltransferase" evidence="1">
    <location>
        <begin position="3"/>
        <end position="85"/>
    </location>
</feature>
<evidence type="ECO:0000259" key="1">
    <source>
        <dbReference type="Pfam" id="PF13302"/>
    </source>
</evidence>
<comment type="caution">
    <text evidence="2">The sequence shown here is derived from an EMBL/GenBank/DDBJ whole genome shotgun (WGS) entry which is preliminary data.</text>
</comment>
<evidence type="ECO:0000313" key="3">
    <source>
        <dbReference type="Proteomes" id="UP000533476"/>
    </source>
</evidence>
<dbReference type="Proteomes" id="UP000533476">
    <property type="component" value="Unassembled WGS sequence"/>
</dbReference>